<dbReference type="AlphaFoldDB" id="A0A168GUV7"/>
<dbReference type="OrthoDB" id="3643156at2759"/>
<dbReference type="STRING" id="1081108.A0A168GUV7"/>
<gene>
    <name evidence="2" type="ORF">LEL_06640</name>
</gene>
<dbReference type="Proteomes" id="UP000076881">
    <property type="component" value="Unassembled WGS sequence"/>
</dbReference>
<reference evidence="2 3" key="1">
    <citation type="journal article" date="2016" name="Genome Biol. Evol.">
        <title>Divergent and convergent evolution of fungal pathogenicity.</title>
        <authorList>
            <person name="Shang Y."/>
            <person name="Xiao G."/>
            <person name="Zheng P."/>
            <person name="Cen K."/>
            <person name="Zhan S."/>
            <person name="Wang C."/>
        </authorList>
    </citation>
    <scope>NUCLEOTIDE SEQUENCE [LARGE SCALE GENOMIC DNA]</scope>
    <source>
        <strain evidence="2 3">RCEF 1005</strain>
    </source>
</reference>
<sequence>MARIDRFVCALRHVQDLVLLCLIVAALVAARDDSGGVDPRPAIGFHLGQSYGTAAAHLANGTVIELAKVDGSPAYRAFMQHELLRQQDSDLFAAPARTPATRAQLAWLLNEYLGFEDEAQVLAVMLRALRTASEEALGAEPLPATVVLGAPYMRAWQDEETSDRSIVARARRLAGLPHIQVQNMDPVYLAEAHAVLAANGQELCQHRRCYGPMLSEQDPFRREVIYLISLTDQSLYTSFQLATCYFLTPVGGRLGTINPDFGLRKQDHTSNRDGDFWHEFEEYVVARWVDHAADGDNYRGSYTVLLAGEGADDADFQRAVGKAMARIAVGSPDAERETGPPPRVSLLVSQDPSFAAARGVALWRRTMMDGKYCADFDEPAGWEEDEGDVYRDEL</sequence>
<keyword evidence="3" id="KW-1185">Reference proteome</keyword>
<evidence type="ECO:0000313" key="3">
    <source>
        <dbReference type="Proteomes" id="UP000076881"/>
    </source>
</evidence>
<name>A0A168GUV7_CORDF</name>
<feature type="chain" id="PRO_5007897305" evidence="1">
    <location>
        <begin position="31"/>
        <end position="394"/>
    </location>
</feature>
<accession>A0A168GUV7</accession>
<organism evidence="2 3">
    <name type="scientific">Akanthomyces lecanii RCEF 1005</name>
    <dbReference type="NCBI Taxonomy" id="1081108"/>
    <lineage>
        <taxon>Eukaryota</taxon>
        <taxon>Fungi</taxon>
        <taxon>Dikarya</taxon>
        <taxon>Ascomycota</taxon>
        <taxon>Pezizomycotina</taxon>
        <taxon>Sordariomycetes</taxon>
        <taxon>Hypocreomycetidae</taxon>
        <taxon>Hypocreales</taxon>
        <taxon>Cordycipitaceae</taxon>
        <taxon>Akanthomyces</taxon>
        <taxon>Cordyceps confragosa</taxon>
    </lineage>
</organism>
<proteinExistence type="predicted"/>
<evidence type="ECO:0000313" key="2">
    <source>
        <dbReference type="EMBL" id="OAA76956.1"/>
    </source>
</evidence>
<comment type="caution">
    <text evidence="2">The sequence shown here is derived from an EMBL/GenBank/DDBJ whole genome shotgun (WGS) entry which is preliminary data.</text>
</comment>
<protein>
    <submittedName>
        <fullName evidence="2">Uncharacterized protein</fullName>
    </submittedName>
</protein>
<dbReference type="EMBL" id="AZHF01000004">
    <property type="protein sequence ID" value="OAA76956.1"/>
    <property type="molecule type" value="Genomic_DNA"/>
</dbReference>
<evidence type="ECO:0000256" key="1">
    <source>
        <dbReference type="SAM" id="SignalP"/>
    </source>
</evidence>
<feature type="signal peptide" evidence="1">
    <location>
        <begin position="1"/>
        <end position="30"/>
    </location>
</feature>
<keyword evidence="1" id="KW-0732">Signal</keyword>